<dbReference type="AlphaFoldDB" id="A0A6N9YQY3"/>
<organism evidence="1 2">
    <name type="scientific">Phytoactinopolyspora alkaliphila</name>
    <dbReference type="NCBI Taxonomy" id="1783498"/>
    <lineage>
        <taxon>Bacteria</taxon>
        <taxon>Bacillati</taxon>
        <taxon>Actinomycetota</taxon>
        <taxon>Actinomycetes</taxon>
        <taxon>Jiangellales</taxon>
        <taxon>Jiangellaceae</taxon>
        <taxon>Phytoactinopolyspora</taxon>
    </lineage>
</organism>
<accession>A0A6N9YQY3</accession>
<dbReference type="EMBL" id="JAAGOB010000011">
    <property type="protein sequence ID" value="NED97345.1"/>
    <property type="molecule type" value="Genomic_DNA"/>
</dbReference>
<name>A0A6N9YQY3_9ACTN</name>
<sequence length="184" mass="19777">MRDRRLRSGMLAMGTGVVMLVAAGCGGSEADDVDLDQAGTALNDDGAAIIEEFRTDEPRMGEVTAETVVDDATTDHECADGVQRVWHTDFTLVWPGDPADADTVDTYFDGTTDFVAGRFRDLGYETESQELGDGDQPRSAIFRRADDDVTVKFTVDFRLAAEQGDAETVSADFSVVGSTSCVES</sequence>
<gene>
    <name evidence="1" type="ORF">G1H11_18775</name>
</gene>
<evidence type="ECO:0000313" key="2">
    <source>
        <dbReference type="Proteomes" id="UP000469185"/>
    </source>
</evidence>
<comment type="caution">
    <text evidence="1">The sequence shown here is derived from an EMBL/GenBank/DDBJ whole genome shotgun (WGS) entry which is preliminary data.</text>
</comment>
<evidence type="ECO:0000313" key="1">
    <source>
        <dbReference type="EMBL" id="NED97345.1"/>
    </source>
</evidence>
<reference evidence="1 2" key="1">
    <citation type="submission" date="2020-02" db="EMBL/GenBank/DDBJ databases">
        <authorList>
            <person name="Li X.-J."/>
            <person name="Feng X.-M."/>
        </authorList>
    </citation>
    <scope>NUCLEOTIDE SEQUENCE [LARGE SCALE GENOMIC DNA]</scope>
    <source>
        <strain evidence="1 2">CGMCC 4.7225</strain>
    </source>
</reference>
<proteinExistence type="predicted"/>
<keyword evidence="2" id="KW-1185">Reference proteome</keyword>
<dbReference type="Proteomes" id="UP000469185">
    <property type="component" value="Unassembled WGS sequence"/>
</dbReference>
<dbReference type="PROSITE" id="PS51257">
    <property type="entry name" value="PROKAR_LIPOPROTEIN"/>
    <property type="match status" value="1"/>
</dbReference>
<protein>
    <submittedName>
        <fullName evidence="1">Uncharacterized protein</fullName>
    </submittedName>
</protein>
<dbReference type="RefSeq" id="WP_163820136.1">
    <property type="nucleotide sequence ID" value="NZ_JAAGOB010000011.1"/>
</dbReference>